<gene>
    <name evidence="1" type="primary">Tmem184b_1</name>
    <name evidence="1" type="ORF">E2C01_022555</name>
</gene>
<reference evidence="1 2" key="1">
    <citation type="submission" date="2019-05" db="EMBL/GenBank/DDBJ databases">
        <title>Another draft genome of Portunus trituberculatus and its Hox gene families provides insights of decapod evolution.</title>
        <authorList>
            <person name="Jeong J.-H."/>
            <person name="Song I."/>
            <person name="Kim S."/>
            <person name="Choi T."/>
            <person name="Kim D."/>
            <person name="Ryu S."/>
            <person name="Kim W."/>
        </authorList>
    </citation>
    <scope>NUCLEOTIDE SEQUENCE [LARGE SCALE GENOMIC DNA]</scope>
    <source>
        <tissue evidence="1">Muscle</tissue>
    </source>
</reference>
<keyword evidence="1" id="KW-0472">Membrane</keyword>
<evidence type="ECO:0000313" key="1">
    <source>
        <dbReference type="EMBL" id="MPC29327.1"/>
    </source>
</evidence>
<protein>
    <submittedName>
        <fullName evidence="1">Transmembrane protein 184B</fullName>
    </submittedName>
</protein>
<dbReference type="OrthoDB" id="5348404at2759"/>
<sequence length="63" mass="7127">MVVLPCVSQETMNPKDIMTDAIHNFHPQYQQYTQYSAGQQTVSAKVFLQELEQELEAVKGLGL</sequence>
<evidence type="ECO:0000313" key="2">
    <source>
        <dbReference type="Proteomes" id="UP000324222"/>
    </source>
</evidence>
<dbReference type="AlphaFoldDB" id="A0A5B7E7L0"/>
<keyword evidence="1" id="KW-0812">Transmembrane</keyword>
<organism evidence="1 2">
    <name type="scientific">Portunus trituberculatus</name>
    <name type="common">Swimming crab</name>
    <name type="synonym">Neptunus trituberculatus</name>
    <dbReference type="NCBI Taxonomy" id="210409"/>
    <lineage>
        <taxon>Eukaryota</taxon>
        <taxon>Metazoa</taxon>
        <taxon>Ecdysozoa</taxon>
        <taxon>Arthropoda</taxon>
        <taxon>Crustacea</taxon>
        <taxon>Multicrustacea</taxon>
        <taxon>Malacostraca</taxon>
        <taxon>Eumalacostraca</taxon>
        <taxon>Eucarida</taxon>
        <taxon>Decapoda</taxon>
        <taxon>Pleocyemata</taxon>
        <taxon>Brachyura</taxon>
        <taxon>Eubrachyura</taxon>
        <taxon>Portunoidea</taxon>
        <taxon>Portunidae</taxon>
        <taxon>Portuninae</taxon>
        <taxon>Portunus</taxon>
    </lineage>
</organism>
<comment type="caution">
    <text evidence="1">The sequence shown here is derived from an EMBL/GenBank/DDBJ whole genome shotgun (WGS) entry which is preliminary data.</text>
</comment>
<dbReference type="Proteomes" id="UP000324222">
    <property type="component" value="Unassembled WGS sequence"/>
</dbReference>
<accession>A0A5B7E7L0</accession>
<name>A0A5B7E7L0_PORTR</name>
<proteinExistence type="predicted"/>
<keyword evidence="2" id="KW-1185">Reference proteome</keyword>
<dbReference type="EMBL" id="VSRR010002052">
    <property type="protein sequence ID" value="MPC29327.1"/>
    <property type="molecule type" value="Genomic_DNA"/>
</dbReference>